<dbReference type="SUPFAM" id="SSF51294">
    <property type="entry name" value="Hedgehog/intein (Hint) domain"/>
    <property type="match status" value="1"/>
</dbReference>
<accession>A0A2U9ICI0</accession>
<dbReference type="AlphaFoldDB" id="A0A2U9ICI0"/>
<dbReference type="Proteomes" id="UP000248044">
    <property type="component" value="Chromosome"/>
</dbReference>
<protein>
    <recommendedName>
        <fullName evidence="3">Hedgehog/Intein (Hint) domain-containing protein</fullName>
    </recommendedName>
</protein>
<proteinExistence type="predicted"/>
<dbReference type="InterPro" id="IPR036844">
    <property type="entry name" value="Hint_dom_sf"/>
</dbReference>
<organism evidence="1 2">
    <name type="scientific">Acidianus brierleyi</name>
    <dbReference type="NCBI Taxonomy" id="41673"/>
    <lineage>
        <taxon>Archaea</taxon>
        <taxon>Thermoproteota</taxon>
        <taxon>Thermoprotei</taxon>
        <taxon>Sulfolobales</taxon>
        <taxon>Sulfolobaceae</taxon>
        <taxon>Acidianus</taxon>
    </lineage>
</organism>
<evidence type="ECO:0008006" key="3">
    <source>
        <dbReference type="Google" id="ProtNLM"/>
    </source>
</evidence>
<name>A0A2U9ICI0_9CREN</name>
<dbReference type="GeneID" id="36831080"/>
<evidence type="ECO:0000313" key="2">
    <source>
        <dbReference type="Proteomes" id="UP000248044"/>
    </source>
</evidence>
<dbReference type="KEGG" id="abri:DFR85_02950"/>
<sequence length="165" mass="18566">MESIDNTLIEPKYRILYEGDDMFNFLEPNFCFGCGNFCNPICFGGGGGCFTDDLVLITPNGPRKFRELKVGDLILTPDGYKPIEEIYYEGVQRIYIYKGLKLSPTQPIVLSNGNLQSLALAKDVGVETSIYEHTWDLKVEGTLFYALGENDEKIILVDLPKKCSF</sequence>
<evidence type="ECO:0000313" key="1">
    <source>
        <dbReference type="EMBL" id="AWR93728.1"/>
    </source>
</evidence>
<gene>
    <name evidence="1" type="ORF">DFR85_02950</name>
</gene>
<dbReference type="RefSeq" id="WP_110269612.1">
    <property type="nucleotide sequence ID" value="NZ_CP029289.2"/>
</dbReference>
<dbReference type="EMBL" id="CP029289">
    <property type="protein sequence ID" value="AWR93728.1"/>
    <property type="molecule type" value="Genomic_DNA"/>
</dbReference>
<reference evidence="1 2" key="1">
    <citation type="submission" date="2018-05" db="EMBL/GenBank/DDBJ databases">
        <title>Complete Genome Sequences of Extremely Thermoacidophilic, Metal-Mobilizing Type-Strain Members of the Archaeal Family Sulfolobaceae: Acidianus brierleyi DSM-1651T, Acidianus sulfidivorans DSM-18786T, Metallosphaera hakonensis DSM-7519T, and Metallosphaera prunae DSM-10039T.</title>
        <authorList>
            <person name="Counts J.A."/>
            <person name="Kelly R.M."/>
        </authorList>
    </citation>
    <scope>NUCLEOTIDE SEQUENCE [LARGE SCALE GENOMIC DNA]</scope>
    <source>
        <strain evidence="1 2">DSM 1651</strain>
    </source>
</reference>
<keyword evidence="2" id="KW-1185">Reference proteome</keyword>